<evidence type="ECO:0000313" key="2">
    <source>
        <dbReference type="EMBL" id="CAK74573.1"/>
    </source>
</evidence>
<reference evidence="2" key="2">
    <citation type="submission" date="2006-03" db="EMBL/GenBank/DDBJ databases">
        <authorList>
            <consortium name="Genoscope"/>
        </authorList>
    </citation>
    <scope>NUCLEOTIDE SEQUENCE</scope>
    <source>
        <strain evidence="2">Stock d4-2</strain>
    </source>
</reference>
<proteinExistence type="predicted"/>
<dbReference type="EMBL" id="CT868681">
    <property type="protein sequence ID" value="CAK95151.1"/>
    <property type="molecule type" value="Genomic_DNA"/>
</dbReference>
<evidence type="ECO:0000313" key="3">
    <source>
        <dbReference type="EMBL" id="CAK95151.1"/>
    </source>
</evidence>
<dbReference type="RefSeq" id="XP_001462524.1">
    <property type="nucleotide sequence ID" value="XM_001462487.1"/>
</dbReference>
<evidence type="ECO:0000313" key="4">
    <source>
        <dbReference type="Proteomes" id="UP000000600"/>
    </source>
</evidence>
<dbReference type="EMBL" id="CT868192">
    <property type="protein sequence ID" value="CAK74573.1"/>
    <property type="molecule type" value="Genomic_DNA"/>
</dbReference>
<reference evidence="2 4" key="1">
    <citation type="journal article" date="2006" name="Nature">
        <title>Global trends of whole-genome duplications revealed by the ciliate Paramecium tetraurelia.</title>
        <authorList>
            <consortium name="Genoscope"/>
            <person name="Aury J.-M."/>
            <person name="Jaillon O."/>
            <person name="Duret L."/>
            <person name="Noel B."/>
            <person name="Jubin C."/>
            <person name="Porcel B.M."/>
            <person name="Segurens B."/>
            <person name="Daubin V."/>
            <person name="Anthouard V."/>
            <person name="Aiach N."/>
            <person name="Arnaiz O."/>
            <person name="Billaut A."/>
            <person name="Beisson J."/>
            <person name="Blanc I."/>
            <person name="Bouhouche K."/>
            <person name="Camara F."/>
            <person name="Duharcourt S."/>
            <person name="Guigo R."/>
            <person name="Gogendeau D."/>
            <person name="Katinka M."/>
            <person name="Keller A.-M."/>
            <person name="Kissmehl R."/>
            <person name="Klotz C."/>
            <person name="Koll F."/>
            <person name="Le Moue A."/>
            <person name="Lepere C."/>
            <person name="Malinsky S."/>
            <person name="Nowacki M."/>
            <person name="Nowak J.K."/>
            <person name="Plattner H."/>
            <person name="Poulain J."/>
            <person name="Ruiz F."/>
            <person name="Serrano V."/>
            <person name="Zagulski M."/>
            <person name="Dessen P."/>
            <person name="Betermier M."/>
            <person name="Weissenbach J."/>
            <person name="Scarpelli C."/>
            <person name="Schachter V."/>
            <person name="Sperling L."/>
            <person name="Meyer E."/>
            <person name="Cohen J."/>
            <person name="Wincker P."/>
        </authorList>
    </citation>
    <scope>NUCLEOTIDE SEQUENCE [LARGE SCALE GENOMIC DNA]</scope>
    <source>
        <strain evidence="2 4">Stock d4-2</strain>
    </source>
</reference>
<dbReference type="KEGG" id="ptm:GSPATT00027480001"/>
<dbReference type="InParanoid" id="A0CUV6"/>
<gene>
    <name evidence="3" type="ORF">GSPATT00027480001</name>
    <name evidence="2" type="ORF">GSPATT00039028001</name>
</gene>
<sequence length="99" mass="11882">MQRIIKQFSVLFIWIVSCEQNALLTFSYLRASVIESLVKEHYDYGLQKRDNDPESEIALHHNGFKLEYLIRYSQFESNQEFVWLLQCMDECLRGFLIQI</sequence>
<feature type="signal peptide" evidence="1">
    <location>
        <begin position="1"/>
        <end position="18"/>
    </location>
</feature>
<evidence type="ECO:0000256" key="1">
    <source>
        <dbReference type="SAM" id="SignalP"/>
    </source>
</evidence>
<accession>A0CUV6</accession>
<organism evidence="2 4">
    <name type="scientific">Paramecium tetraurelia</name>
    <dbReference type="NCBI Taxonomy" id="5888"/>
    <lineage>
        <taxon>Eukaryota</taxon>
        <taxon>Sar</taxon>
        <taxon>Alveolata</taxon>
        <taxon>Ciliophora</taxon>
        <taxon>Intramacronucleata</taxon>
        <taxon>Oligohymenophorea</taxon>
        <taxon>Peniculida</taxon>
        <taxon>Parameciidae</taxon>
        <taxon>Paramecium</taxon>
    </lineage>
</organism>
<dbReference type="HOGENOM" id="CLU_2325261_0_0_1"/>
<dbReference type="GeneID" id="5008725"/>
<dbReference type="KEGG" id="ptm:GSPATT00039028001"/>
<protein>
    <submittedName>
        <fullName evidence="2">Chromosome undetermined scaffold_286, whole genome shotgun sequence</fullName>
    </submittedName>
    <submittedName>
        <fullName evidence="3">Chromosome undetermined scaffold_99, whole genome shotgun sequence</fullName>
    </submittedName>
</protein>
<dbReference type="Proteomes" id="UP000000600">
    <property type="component" value="Unassembled WGS sequence"/>
</dbReference>
<keyword evidence="1" id="KW-0732">Signal</keyword>
<keyword evidence="4" id="KW-1185">Reference proteome</keyword>
<feature type="chain" id="PRO_5010101745" evidence="1">
    <location>
        <begin position="19"/>
        <end position="99"/>
    </location>
</feature>
<dbReference type="GeneID" id="5027752"/>
<dbReference type="RefSeq" id="XP_001441970.1">
    <property type="nucleotide sequence ID" value="XM_001441933.1"/>
</dbReference>
<name>A0CUV6_PARTE</name>
<dbReference type="PROSITE" id="PS51257">
    <property type="entry name" value="PROKAR_LIPOPROTEIN"/>
    <property type="match status" value="1"/>
</dbReference>
<dbReference type="AlphaFoldDB" id="A0CUV6"/>